<feature type="compositionally biased region" description="Basic and acidic residues" evidence="1">
    <location>
        <begin position="175"/>
        <end position="193"/>
    </location>
</feature>
<proteinExistence type="predicted"/>
<feature type="region of interest" description="Disordered" evidence="1">
    <location>
        <begin position="170"/>
        <end position="207"/>
    </location>
</feature>
<reference evidence="2 3" key="1">
    <citation type="journal article" date="2015" name="Microbiome">
        <title>Genomic resolution of linkages in carbon, nitrogen, and sulfur cycling among widespread estuary sediment bacteria.</title>
        <authorList>
            <person name="Baker B.J."/>
            <person name="Lazar C.S."/>
            <person name="Teske A.P."/>
            <person name="Dick G.J."/>
        </authorList>
    </citation>
    <scope>NUCLEOTIDE SEQUENCE [LARGE SCALE GENOMIC DNA]</scope>
    <source>
        <strain evidence="2">SM1_40</strain>
    </source>
</reference>
<gene>
    <name evidence="2" type="ORF">AMJ71_10720</name>
</gene>
<dbReference type="EMBL" id="LJVA01000176">
    <property type="protein sequence ID" value="KPL05835.1"/>
    <property type="molecule type" value="Genomic_DNA"/>
</dbReference>
<evidence type="ECO:0000313" key="3">
    <source>
        <dbReference type="Proteomes" id="UP000051035"/>
    </source>
</evidence>
<dbReference type="AlphaFoldDB" id="A0A0S8JBK4"/>
<dbReference type="Proteomes" id="UP000051035">
    <property type="component" value="Unassembled WGS sequence"/>
</dbReference>
<name>A0A0S8JBK4_UNCT6</name>
<comment type="caution">
    <text evidence="2">The sequence shown here is derived from an EMBL/GenBank/DDBJ whole genome shotgun (WGS) entry which is preliminary data.</text>
</comment>
<evidence type="ECO:0000256" key="1">
    <source>
        <dbReference type="SAM" id="MobiDB-lite"/>
    </source>
</evidence>
<sequence length="299" mass="31729">MSAPDGVEESLEVVGCNDSPDILPGPVGAESHLLDRGTECSEDLLHVRIEFSGLWNQLQFEVVDSGYGRILVVSRSERSEPGMERTDRSAEEGADFLTGGNGKAEVAEGLFDGGDGDCLCAEEGPIEIEDDQAASFHRFQITRGFGRAASDDLNGADASGCQLRADESSVFGDGVSHDRSGFRPADAFDKTRLPEGGSESGPGKGGSRARLFGLDRIGFQYLAAFLSDVLDGRFDQPEAQSSVTIVLLDEEADEGPYRCLVDTFQNSGAVQGRKAIARGNGTPSDRHTLSIGDNAGYLA</sequence>
<organism evidence="2 3">
    <name type="scientific">candidate division TA06 bacterium SM1_40</name>
    <dbReference type="NCBI Taxonomy" id="1703773"/>
    <lineage>
        <taxon>Bacteria</taxon>
        <taxon>Bacteria division TA06</taxon>
    </lineage>
</organism>
<evidence type="ECO:0000313" key="2">
    <source>
        <dbReference type="EMBL" id="KPL05835.1"/>
    </source>
</evidence>
<accession>A0A0S8JBK4</accession>
<feature type="region of interest" description="Disordered" evidence="1">
    <location>
        <begin position="278"/>
        <end position="299"/>
    </location>
</feature>
<protein>
    <submittedName>
        <fullName evidence="2">Uncharacterized protein</fullName>
    </submittedName>
</protein>